<feature type="chain" id="PRO_5046224177" description="GH18 domain-containing protein" evidence="2">
    <location>
        <begin position="33"/>
        <end position="1810"/>
    </location>
</feature>
<dbReference type="SUPFAM" id="SSF51445">
    <property type="entry name" value="(Trans)glycosidases"/>
    <property type="match status" value="1"/>
</dbReference>
<gene>
    <name evidence="4" type="ORF">HGRIS_013408</name>
</gene>
<dbReference type="Gene3D" id="2.160.20.10">
    <property type="entry name" value="Single-stranded right-handed beta-helix, Pectin lyase-like"/>
    <property type="match status" value="1"/>
</dbReference>
<dbReference type="InterPro" id="IPR011583">
    <property type="entry name" value="Chitinase_II/V-like_cat"/>
</dbReference>
<reference evidence="5" key="1">
    <citation type="submission" date="2024-06" db="EMBL/GenBank/DDBJ databases">
        <title>Multi-omics analyses provide insights into the biosynthesis of the anticancer antibiotic pleurotin in Hohenbuehelia grisea.</title>
        <authorList>
            <person name="Weaver J.A."/>
            <person name="Alberti F."/>
        </authorList>
    </citation>
    <scope>NUCLEOTIDE SEQUENCE [LARGE SCALE GENOMIC DNA]</scope>
    <source>
        <strain evidence="5">T-177</strain>
    </source>
</reference>
<accession>A0ABR3IVH6</accession>
<dbReference type="SUPFAM" id="SSF51126">
    <property type="entry name" value="Pectin lyase-like"/>
    <property type="match status" value="1"/>
</dbReference>
<proteinExistence type="predicted"/>
<feature type="signal peptide" evidence="2">
    <location>
        <begin position="1"/>
        <end position="32"/>
    </location>
</feature>
<evidence type="ECO:0000259" key="3">
    <source>
        <dbReference type="PROSITE" id="PS51910"/>
    </source>
</evidence>
<evidence type="ECO:0000256" key="2">
    <source>
        <dbReference type="SAM" id="SignalP"/>
    </source>
</evidence>
<dbReference type="Gene3D" id="3.20.20.80">
    <property type="entry name" value="Glycosidases"/>
    <property type="match status" value="1"/>
</dbReference>
<comment type="caution">
    <text evidence="4">The sequence shown here is derived from an EMBL/GenBank/DDBJ whole genome shotgun (WGS) entry which is preliminary data.</text>
</comment>
<dbReference type="Pfam" id="PF00704">
    <property type="entry name" value="Glyco_hydro_18"/>
    <property type="match status" value="1"/>
</dbReference>
<dbReference type="Proteomes" id="UP001556367">
    <property type="component" value="Unassembled WGS sequence"/>
</dbReference>
<dbReference type="PROSITE" id="PS51910">
    <property type="entry name" value="GH18_2"/>
    <property type="match status" value="1"/>
</dbReference>
<dbReference type="InterPro" id="IPR001223">
    <property type="entry name" value="Glyco_hydro18_cat"/>
</dbReference>
<dbReference type="PANTHER" id="PTHR11177">
    <property type="entry name" value="CHITINASE"/>
    <property type="match status" value="1"/>
</dbReference>
<keyword evidence="2" id="KW-0732">Signal</keyword>
<dbReference type="InterPro" id="IPR050314">
    <property type="entry name" value="Glycosyl_Hydrlase_18"/>
</dbReference>
<feature type="region of interest" description="Disordered" evidence="1">
    <location>
        <begin position="1768"/>
        <end position="1810"/>
    </location>
</feature>
<keyword evidence="5" id="KW-1185">Reference proteome</keyword>
<evidence type="ECO:0000313" key="4">
    <source>
        <dbReference type="EMBL" id="KAL0947288.1"/>
    </source>
</evidence>
<protein>
    <recommendedName>
        <fullName evidence="3">GH18 domain-containing protein</fullName>
    </recommendedName>
</protein>
<name>A0ABR3IVH6_9AGAR</name>
<sequence>MLARCPFLSHLPGLLPLFTLLVSIGQFSGSNAQTPIDLTAANRRPPISGLPDWSKVGFMQGAEPLPDDSKVTRIISPAQLASEYGVIPNDGIDDTDGLQRAIEDCRFQSQQPSYTLLQLPAGVINLSYTVFINADYLIIRGTGNDPDNGGTKIVFTPNADTKYDVLTQPGNDQWDIDEMSYSWDMPSDTGPSGLGEHNGRYVGSASAGWLWPGRSIFRIGSKTIAPKFTRAAAAAPSNRLDFFYGTINYHWRIDKGNTKGFMASQLRDIAGYEGQTRVYINNATEYPWHKGAQVWIASPVRAHDYTNWGVTTQSYYVNSYVFQDWFTVTAVGNDTELGPYLELDHPLRFTLYANSGSDGSPVMEETLTYAKVMPIEEPIVHVGVENLYMTQPIAGHSPSEAERNYGNLVPEQSMHGIVLRYAKDCWVRNIRTYMTGSHPVATEAAKNIQVQDSFFDGAWNKGKGGNGYLRGSRVWDSLYFNITQRNLRHFTFQWCALGNVAMFLNVTNDLNLHGGYEGYNLLELNYVAPPYSHRSGRSTGEKASKWSGATGPQNIFYRNYMIKQPQPNVDFVEYQPYFARDGSLSETIWQFGWDRLSSYGTAYQHLSQSSCSQGACLLRDWQGNEQFAYNAAPGLGVNGQRSDTHTSLFLRDVTNATNSVSSFSSIAGFAYCRGKVAPKVIGYYLGSAASRACSTFPPEFIDWSAYSHILFGYASLASDGTVTVPSDQQANLRAVAALKAKSPQLKVYLAVGGYGLGADATAIKAVSNSGSARTKLGNTAKALLTSYNLDGLDVEWPPNSGITANQFTTIATTIKTAFGTAYALSLSTPAEFWQLSGLNKVTIPLAAAVDFISLLTHAYTTTDDSPNTPANIRVTLRAAQVAGFPPEQLLMGIPFYAKSQGSARTSSCVTGLGQGTYPYYAIDSILNEGNYDEDEYQKYLEAPKTSTRFLTLSDGTSLIFDDALGVAFKSGLSTDLCMGGVSVFSIDQDDDVYTLTNAIWDAGGILPPAADIAYGLSRNAINSDGLVNENYMDAVSSTLANQYPNLPVSTTYRILLYAALAAEASVANQLRHYLSNTALAGDDFALYKKWETKAINWAIANATGIGNQHWECAIDQHQDNIPEPAWSQSHCAGSLDHPWDDPITIMNWRLKNKPGFKDFLNQSLALDVDSLIPGSILVDQKEINCINIPTNIHMTLPENSVYGEGDNVTVVVNHTLVAVGIDDGTGRVIRPPIALTLKARDKPDPYDPDPDCNYNWTGVYLLDPSTFFSEPRQGIQDFLTGHDIFLSEAYGALEAPSTMPYALSVLLETALTNIAQGNGAINSTLQYLEQLKFDQALEAQLNAWYKAREAAFMLFLDIALTIIGFLPGLEALQALALARAGRFIKNVADALKAGRITRDVAQDANVARLFGNGLHTADEMADASRAVEGLLSPNTLRVRGKVSEPITKANNRLVECAETALDFLLDAGEMGTAMLPPAPVARKRSIDDLPGLSSTHHLPPGRRRHHRRIASHHGLRSLHEFSVANKSLVPSTLTPSEHLAAKRAGQNDCIWEMSSADSLKGFGYAKHCTADTMLMKFPAKAGGYAIDTYKNCKTTSIAMDKAFCQCDHLFEAIEILETLKPSTLTDADIKALCNEFPDTSRQLREKMNSADNMRGLSQRSNTFKTNLLSAKGYKSASSTHTDSTALKQNSLKDGNALTELENLEDYMSRNHGNRQKVAKAMDTIIDGLTPSSSEAVAAWAKVHPDGTSGLFEARRLAGDKQVTDKLPALKDVAKDGSGPYTSTSKKRKATKATKDGGTCNKKAKLPPGTP</sequence>
<dbReference type="InterPro" id="IPR011050">
    <property type="entry name" value="Pectin_lyase_fold/virulence"/>
</dbReference>
<dbReference type="SMART" id="SM00636">
    <property type="entry name" value="Glyco_18"/>
    <property type="match status" value="1"/>
</dbReference>
<organism evidence="4 5">
    <name type="scientific">Hohenbuehelia grisea</name>
    <dbReference type="NCBI Taxonomy" id="104357"/>
    <lineage>
        <taxon>Eukaryota</taxon>
        <taxon>Fungi</taxon>
        <taxon>Dikarya</taxon>
        <taxon>Basidiomycota</taxon>
        <taxon>Agaricomycotina</taxon>
        <taxon>Agaricomycetes</taxon>
        <taxon>Agaricomycetidae</taxon>
        <taxon>Agaricales</taxon>
        <taxon>Pleurotineae</taxon>
        <taxon>Pleurotaceae</taxon>
        <taxon>Hohenbuehelia</taxon>
    </lineage>
</organism>
<dbReference type="EMBL" id="JASNQZ010000015">
    <property type="protein sequence ID" value="KAL0947288.1"/>
    <property type="molecule type" value="Genomic_DNA"/>
</dbReference>
<evidence type="ECO:0000313" key="5">
    <source>
        <dbReference type="Proteomes" id="UP001556367"/>
    </source>
</evidence>
<dbReference type="PANTHER" id="PTHR11177:SF333">
    <property type="entry name" value="CHITINASE"/>
    <property type="match status" value="1"/>
</dbReference>
<dbReference type="InterPro" id="IPR012334">
    <property type="entry name" value="Pectin_lyas_fold"/>
</dbReference>
<feature type="domain" description="GH18" evidence="3">
    <location>
        <begin position="678"/>
        <end position="1006"/>
    </location>
</feature>
<dbReference type="InterPro" id="IPR017853">
    <property type="entry name" value="GH"/>
</dbReference>
<evidence type="ECO:0000256" key="1">
    <source>
        <dbReference type="SAM" id="MobiDB-lite"/>
    </source>
</evidence>